<evidence type="ECO:0000256" key="3">
    <source>
        <dbReference type="ARBA" id="ARBA00023125"/>
    </source>
</evidence>
<dbReference type="AlphaFoldDB" id="A0A075USN7"/>
<feature type="domain" description="HTH lysR-type" evidence="5">
    <location>
        <begin position="18"/>
        <end position="75"/>
    </location>
</feature>
<protein>
    <recommendedName>
        <fullName evidence="5">HTH lysR-type domain-containing protein</fullName>
    </recommendedName>
</protein>
<dbReference type="Pfam" id="PF00126">
    <property type="entry name" value="HTH_1"/>
    <property type="match status" value="1"/>
</dbReference>
<name>A0A075USN7_9PSEU</name>
<dbReference type="PANTHER" id="PTHR30346">
    <property type="entry name" value="TRANSCRIPTIONAL DUAL REGULATOR HCAR-RELATED"/>
    <property type="match status" value="1"/>
</dbReference>
<dbReference type="HOGENOM" id="CLU_039613_6_4_11"/>
<dbReference type="InterPro" id="IPR036390">
    <property type="entry name" value="WH_DNA-bd_sf"/>
</dbReference>
<dbReference type="SUPFAM" id="SSF53850">
    <property type="entry name" value="Periplasmic binding protein-like II"/>
    <property type="match status" value="1"/>
</dbReference>
<dbReference type="PANTHER" id="PTHR30346:SF30">
    <property type="entry name" value="SMALL NEUTRAL PROTEASE REGULATORY PROTEIN"/>
    <property type="match status" value="1"/>
</dbReference>
<sequence>MISPLIGPGDGHTWPVEIDVRHLRLLDAIASAGSIAKAATSLGLSQPALSAQLHRVERALERTVFERDRHGVRPTALGEVLLNHARRVLAAADDLELAIRRFHTAPSEGLLRIGALPTVFAETLSGVVAAAAPGRPVELLAVTSRKALFSALLDGTVELALYVDHPGQEIVPPGGVHMLPVGTEPVFVIVSPDHPVAGRGEVSLAELDGSTWLAVAGGDDEFHDHLTDQCARAGLGAITVQELEPMVLRQTVRRDPRAVALAQSLDSGSTMPGSVLALRGVPLRTRHLLLWREGSPVDVQTVRSGLVHAVTELAAIRHRLPEWAAANPGWLGT</sequence>
<keyword evidence="4" id="KW-0804">Transcription</keyword>
<accession>A0A075USN7</accession>
<reference evidence="6 7" key="1">
    <citation type="journal article" date="2014" name="J. Biotechnol.">
        <title>Complete genome sequence of the actinobacterium Amycolatopsis japonica MG417-CF17(T) (=DSM 44213T) producing (S,S)-N,N'-ethylenediaminedisuccinic acid.</title>
        <authorList>
            <person name="Stegmann E."/>
            <person name="Albersmeier A."/>
            <person name="Spohn M."/>
            <person name="Gert H."/>
            <person name="Weber T."/>
            <person name="Wohlleben W."/>
            <person name="Kalinowski J."/>
            <person name="Ruckert C."/>
        </authorList>
    </citation>
    <scope>NUCLEOTIDE SEQUENCE [LARGE SCALE GENOMIC DNA]</scope>
    <source>
        <strain evidence="7">MG417-CF17 (DSM 44213)</strain>
    </source>
</reference>
<dbReference type="Pfam" id="PF03466">
    <property type="entry name" value="LysR_substrate"/>
    <property type="match status" value="1"/>
</dbReference>
<gene>
    <name evidence="6" type="ORF">AJAP_21670</name>
</gene>
<organism evidence="6 7">
    <name type="scientific">Amycolatopsis japonica</name>
    <dbReference type="NCBI Taxonomy" id="208439"/>
    <lineage>
        <taxon>Bacteria</taxon>
        <taxon>Bacillati</taxon>
        <taxon>Actinomycetota</taxon>
        <taxon>Actinomycetes</taxon>
        <taxon>Pseudonocardiales</taxon>
        <taxon>Pseudonocardiaceae</taxon>
        <taxon>Amycolatopsis</taxon>
        <taxon>Amycolatopsis japonica group</taxon>
    </lineage>
</organism>
<dbReference type="InterPro" id="IPR036388">
    <property type="entry name" value="WH-like_DNA-bd_sf"/>
</dbReference>
<dbReference type="EMBL" id="CP008953">
    <property type="protein sequence ID" value="AIG77192.1"/>
    <property type="molecule type" value="Genomic_DNA"/>
</dbReference>
<evidence type="ECO:0000256" key="1">
    <source>
        <dbReference type="ARBA" id="ARBA00009437"/>
    </source>
</evidence>
<dbReference type="Gene3D" id="1.10.10.10">
    <property type="entry name" value="Winged helix-like DNA-binding domain superfamily/Winged helix DNA-binding domain"/>
    <property type="match status" value="1"/>
</dbReference>
<dbReference type="PROSITE" id="PS50931">
    <property type="entry name" value="HTH_LYSR"/>
    <property type="match status" value="1"/>
</dbReference>
<dbReference type="eggNOG" id="COG0583">
    <property type="taxonomic scope" value="Bacteria"/>
</dbReference>
<dbReference type="InterPro" id="IPR000847">
    <property type="entry name" value="LysR_HTH_N"/>
</dbReference>
<dbReference type="SUPFAM" id="SSF46785">
    <property type="entry name" value="Winged helix' DNA-binding domain"/>
    <property type="match status" value="1"/>
</dbReference>
<evidence type="ECO:0000256" key="4">
    <source>
        <dbReference type="ARBA" id="ARBA00023163"/>
    </source>
</evidence>
<keyword evidence="3" id="KW-0238">DNA-binding</keyword>
<dbReference type="KEGG" id="aja:AJAP_21670"/>
<keyword evidence="7" id="KW-1185">Reference proteome</keyword>
<evidence type="ECO:0000313" key="6">
    <source>
        <dbReference type="EMBL" id="AIG77192.1"/>
    </source>
</evidence>
<dbReference type="GO" id="GO:0003677">
    <property type="term" value="F:DNA binding"/>
    <property type="evidence" value="ECO:0007669"/>
    <property type="project" value="UniProtKB-KW"/>
</dbReference>
<dbReference type="GO" id="GO:0003700">
    <property type="term" value="F:DNA-binding transcription factor activity"/>
    <property type="evidence" value="ECO:0007669"/>
    <property type="project" value="InterPro"/>
</dbReference>
<evidence type="ECO:0000313" key="7">
    <source>
        <dbReference type="Proteomes" id="UP000028492"/>
    </source>
</evidence>
<dbReference type="GO" id="GO:0032993">
    <property type="term" value="C:protein-DNA complex"/>
    <property type="evidence" value="ECO:0007669"/>
    <property type="project" value="TreeGrafter"/>
</dbReference>
<keyword evidence="2" id="KW-0805">Transcription regulation</keyword>
<comment type="similarity">
    <text evidence="1">Belongs to the LysR transcriptional regulatory family.</text>
</comment>
<evidence type="ECO:0000259" key="5">
    <source>
        <dbReference type="PROSITE" id="PS50931"/>
    </source>
</evidence>
<proteinExistence type="inferred from homology"/>
<dbReference type="Proteomes" id="UP000028492">
    <property type="component" value="Chromosome"/>
</dbReference>
<dbReference type="Gene3D" id="3.40.190.10">
    <property type="entry name" value="Periplasmic binding protein-like II"/>
    <property type="match status" value="2"/>
</dbReference>
<dbReference type="STRING" id="208439.AJAP_21670"/>
<dbReference type="PRINTS" id="PR00039">
    <property type="entry name" value="HTHLYSR"/>
</dbReference>
<evidence type="ECO:0000256" key="2">
    <source>
        <dbReference type="ARBA" id="ARBA00023015"/>
    </source>
</evidence>
<dbReference type="InterPro" id="IPR005119">
    <property type="entry name" value="LysR_subst-bd"/>
</dbReference>